<evidence type="ECO:0000313" key="2">
    <source>
        <dbReference type="Proteomes" id="UP000255106"/>
    </source>
</evidence>
<gene>
    <name evidence="1" type="ORF">NCTC10005_03204</name>
</gene>
<evidence type="ECO:0000313" key="1">
    <source>
        <dbReference type="EMBL" id="STQ10458.1"/>
    </source>
</evidence>
<sequence length="32" mass="3735">MNFTDIPARILKAFGLNGLKKHHPYRFQHING</sequence>
<dbReference type="Proteomes" id="UP000255106">
    <property type="component" value="Unassembled WGS sequence"/>
</dbReference>
<organism evidence="1 2">
    <name type="scientific">Enterobacter cloacae</name>
    <dbReference type="NCBI Taxonomy" id="550"/>
    <lineage>
        <taxon>Bacteria</taxon>
        <taxon>Pseudomonadati</taxon>
        <taxon>Pseudomonadota</taxon>
        <taxon>Gammaproteobacteria</taxon>
        <taxon>Enterobacterales</taxon>
        <taxon>Enterobacteriaceae</taxon>
        <taxon>Enterobacter</taxon>
        <taxon>Enterobacter cloacae complex</taxon>
    </lineage>
</organism>
<accession>A0A377LWV8</accession>
<dbReference type="EMBL" id="UGJB01000004">
    <property type="protein sequence ID" value="STQ10458.1"/>
    <property type="molecule type" value="Genomic_DNA"/>
</dbReference>
<reference evidence="1 2" key="1">
    <citation type="submission" date="2018-06" db="EMBL/GenBank/DDBJ databases">
        <authorList>
            <consortium name="Pathogen Informatics"/>
            <person name="Doyle S."/>
        </authorList>
    </citation>
    <scope>NUCLEOTIDE SEQUENCE [LARGE SCALE GENOMIC DNA]</scope>
    <source>
        <strain evidence="1 2">NCTC10005</strain>
    </source>
</reference>
<proteinExistence type="predicted"/>
<protein>
    <submittedName>
        <fullName evidence="1">Uncharacterized protein</fullName>
    </submittedName>
</protein>
<name>A0A377LWV8_ENTCL</name>
<dbReference type="AlphaFoldDB" id="A0A377LWV8"/>